<sequence>MTVLGLDGCKGGWVVAVADETGFLDAFVAPTIESAERAGIQKWGATVMVVDIPIGIPDTGKRLADTEARKFIKPRSSSVFSTPVRAALEAADYDVARAASIAATGGTSLSKQAWAIGDKILEVDQFARTAAMTVREGHPEVSFRAMSAAPIEHYKKTLAGAALRASLLEGEGLDLGTGHDVLRTRGVDLDDFLDAGAMAWTARRVEQGLAASMPSTPEVFSDGWQSAIWY</sequence>
<accession>A0AA96F7T1</accession>
<dbReference type="AlphaFoldDB" id="A0AA96F7T1"/>
<dbReference type="RefSeq" id="WP_313496506.1">
    <property type="nucleotide sequence ID" value="NZ_CP134879.1"/>
</dbReference>
<gene>
    <name evidence="1" type="ORF">RN606_09140</name>
</gene>
<dbReference type="Pfam" id="PF04250">
    <property type="entry name" value="DUF429"/>
    <property type="match status" value="1"/>
</dbReference>
<name>A0AA96F7T1_9MICO</name>
<dbReference type="Proteomes" id="UP001304125">
    <property type="component" value="Chromosome"/>
</dbReference>
<evidence type="ECO:0000313" key="1">
    <source>
        <dbReference type="EMBL" id="WNM23531.1"/>
    </source>
</evidence>
<keyword evidence="2" id="KW-1185">Reference proteome</keyword>
<proteinExistence type="predicted"/>
<evidence type="ECO:0000313" key="2">
    <source>
        <dbReference type="Proteomes" id="UP001304125"/>
    </source>
</evidence>
<dbReference type="InterPro" id="IPR007362">
    <property type="entry name" value="DUF429"/>
</dbReference>
<dbReference type="EMBL" id="CP134879">
    <property type="protein sequence ID" value="WNM23531.1"/>
    <property type="molecule type" value="Genomic_DNA"/>
</dbReference>
<protein>
    <submittedName>
        <fullName evidence="1">DUF429 domain-containing protein</fullName>
    </submittedName>
</protein>
<organism evidence="1 2">
    <name type="scientific">Demequina capsici</name>
    <dbReference type="NCBI Taxonomy" id="3075620"/>
    <lineage>
        <taxon>Bacteria</taxon>
        <taxon>Bacillati</taxon>
        <taxon>Actinomycetota</taxon>
        <taxon>Actinomycetes</taxon>
        <taxon>Micrococcales</taxon>
        <taxon>Demequinaceae</taxon>
        <taxon>Demequina</taxon>
    </lineage>
</organism>
<reference evidence="1 2" key="1">
    <citation type="submission" date="2023-09" db="EMBL/GenBank/DDBJ databases">
        <title>Demequina sp. a novel bacteria isolated from Capsicum annuum.</title>
        <authorList>
            <person name="Humaira Z."/>
            <person name="Lee J."/>
            <person name="Cho D."/>
        </authorList>
    </citation>
    <scope>NUCLEOTIDE SEQUENCE [LARGE SCALE GENOMIC DNA]</scope>
    <source>
        <strain evidence="1 2">OYTSA14</strain>
    </source>
</reference>